<dbReference type="PANTHER" id="PTHR19871">
    <property type="entry name" value="BETA TRANSDUCIN-RELATED PROTEIN"/>
    <property type="match status" value="1"/>
</dbReference>
<dbReference type="Gene3D" id="2.130.10.10">
    <property type="entry name" value="YVTN repeat-like/Quinoprotein amine dehydrogenase"/>
    <property type="match status" value="3"/>
</dbReference>
<feature type="repeat" description="WD" evidence="3">
    <location>
        <begin position="1696"/>
        <end position="1737"/>
    </location>
</feature>
<feature type="repeat" description="WD" evidence="3">
    <location>
        <begin position="1344"/>
        <end position="1379"/>
    </location>
</feature>
<dbReference type="InterPro" id="IPR052752">
    <property type="entry name" value="NACHT-WD_repeat"/>
</dbReference>
<accession>A0A834RGM8</accession>
<dbReference type="PANTHER" id="PTHR19871:SF28">
    <property type="entry name" value="AAA+ ATPASE DOMAIN-CONTAINING PROTEIN"/>
    <property type="match status" value="1"/>
</dbReference>
<feature type="region of interest" description="Disordered" evidence="4">
    <location>
        <begin position="292"/>
        <end position="331"/>
    </location>
</feature>
<dbReference type="PRINTS" id="PR00320">
    <property type="entry name" value="GPROTEINBRPT"/>
</dbReference>
<keyword evidence="2" id="KW-0677">Repeat</keyword>
<dbReference type="PROSITE" id="PS50082">
    <property type="entry name" value="WD_REPEATS_2"/>
    <property type="match status" value="7"/>
</dbReference>
<evidence type="ECO:0000313" key="7">
    <source>
        <dbReference type="Proteomes" id="UP000070412"/>
    </source>
</evidence>
<evidence type="ECO:0000256" key="3">
    <source>
        <dbReference type="PROSITE-ProRule" id="PRU00221"/>
    </source>
</evidence>
<dbReference type="InterPro" id="IPR015943">
    <property type="entry name" value="WD40/YVTN_repeat-like_dom_sf"/>
</dbReference>
<dbReference type="OrthoDB" id="9990676at2759"/>
<keyword evidence="1 3" id="KW-0853">WD repeat</keyword>
<dbReference type="CDD" id="cd00200">
    <property type="entry name" value="WD40"/>
    <property type="match status" value="1"/>
</dbReference>
<dbReference type="InterPro" id="IPR011047">
    <property type="entry name" value="Quinoprotein_ADH-like_sf"/>
</dbReference>
<dbReference type="InterPro" id="IPR027417">
    <property type="entry name" value="P-loop_NTPase"/>
</dbReference>
<feature type="compositionally biased region" description="Basic and acidic residues" evidence="4">
    <location>
        <begin position="93"/>
        <end position="104"/>
    </location>
</feature>
<dbReference type="PROSITE" id="PS50294">
    <property type="entry name" value="WD_REPEATS_REGION"/>
    <property type="match status" value="6"/>
</dbReference>
<dbReference type="SMART" id="SM00320">
    <property type="entry name" value="WD40"/>
    <property type="match status" value="12"/>
</dbReference>
<evidence type="ECO:0000256" key="2">
    <source>
        <dbReference type="ARBA" id="ARBA00022737"/>
    </source>
</evidence>
<dbReference type="SUPFAM" id="SSF52540">
    <property type="entry name" value="P-loop containing nucleoside triphosphate hydrolases"/>
    <property type="match status" value="1"/>
</dbReference>
<dbReference type="Proteomes" id="UP000070412">
    <property type="component" value="Unassembled WGS sequence"/>
</dbReference>
<reference evidence="7" key="1">
    <citation type="journal article" date="2020" name="PLoS Negl. Trop. Dis.">
        <title>High-quality nuclear genome for Sarcoptes scabiei-A critical resource for a neglected parasite.</title>
        <authorList>
            <person name="Korhonen P.K."/>
            <person name="Gasser R.B."/>
            <person name="Ma G."/>
            <person name="Wang T."/>
            <person name="Stroehlein A.J."/>
            <person name="Young N.D."/>
            <person name="Ang C.S."/>
            <person name="Fernando D.D."/>
            <person name="Lu H.C."/>
            <person name="Taylor S."/>
            <person name="Reynolds S.L."/>
            <person name="Mofiz E."/>
            <person name="Najaraj S.H."/>
            <person name="Gowda H."/>
            <person name="Madugundu A."/>
            <person name="Renuse S."/>
            <person name="Holt D."/>
            <person name="Pandey A."/>
            <person name="Papenfuss A.T."/>
            <person name="Fischer K."/>
        </authorList>
    </citation>
    <scope>NUCLEOTIDE SEQUENCE [LARGE SCALE GENOMIC DNA]</scope>
</reference>
<dbReference type="EMBL" id="WVUK01000048">
    <property type="protein sequence ID" value="KAF7495381.1"/>
    <property type="molecule type" value="Genomic_DNA"/>
</dbReference>
<keyword evidence="7" id="KW-1185">Reference proteome</keyword>
<protein>
    <submittedName>
        <fullName evidence="5">Putative WD repeat-containing protein</fullName>
    </submittedName>
</protein>
<dbReference type="PROSITE" id="PS00678">
    <property type="entry name" value="WD_REPEATS_1"/>
    <property type="match status" value="3"/>
</dbReference>
<feature type="repeat" description="WD" evidence="3">
    <location>
        <begin position="1572"/>
        <end position="1605"/>
    </location>
</feature>
<name>A0A834RGM8_SARSC</name>
<dbReference type="Gene3D" id="3.40.50.300">
    <property type="entry name" value="P-loop containing nucleotide triphosphate hydrolases"/>
    <property type="match status" value="1"/>
</dbReference>
<feature type="repeat" description="WD" evidence="3">
    <location>
        <begin position="1781"/>
        <end position="1822"/>
    </location>
</feature>
<evidence type="ECO:0000313" key="5">
    <source>
        <dbReference type="EMBL" id="KAF7495381.1"/>
    </source>
</evidence>
<organism evidence="5">
    <name type="scientific">Sarcoptes scabiei</name>
    <name type="common">Itch mite</name>
    <name type="synonym">Acarus scabiei</name>
    <dbReference type="NCBI Taxonomy" id="52283"/>
    <lineage>
        <taxon>Eukaryota</taxon>
        <taxon>Metazoa</taxon>
        <taxon>Ecdysozoa</taxon>
        <taxon>Arthropoda</taxon>
        <taxon>Chelicerata</taxon>
        <taxon>Arachnida</taxon>
        <taxon>Acari</taxon>
        <taxon>Acariformes</taxon>
        <taxon>Sarcoptiformes</taxon>
        <taxon>Astigmata</taxon>
        <taxon>Psoroptidia</taxon>
        <taxon>Sarcoptoidea</taxon>
        <taxon>Sarcoptidae</taxon>
        <taxon>Sarcoptinae</taxon>
        <taxon>Sarcoptes</taxon>
    </lineage>
</organism>
<feature type="compositionally biased region" description="Low complexity" evidence="4">
    <location>
        <begin position="315"/>
        <end position="325"/>
    </location>
</feature>
<dbReference type="SUPFAM" id="SSF50998">
    <property type="entry name" value="Quinoprotein alcohol dehydrogenase-like"/>
    <property type="match status" value="1"/>
</dbReference>
<evidence type="ECO:0000313" key="6">
    <source>
        <dbReference type="EnsemblMetazoa" id="KAF7495381.1"/>
    </source>
</evidence>
<feature type="repeat" description="WD" evidence="3">
    <location>
        <begin position="1738"/>
        <end position="1780"/>
    </location>
</feature>
<sequence>MDFFLNGNTSNELIEAILSGNITKNFPWPPSKVVKIFLSSTRADFESERNHFHEIVVPKFERLCNNLSLDLLVIDPYWRMKSDPKPNQSNGSHNEENKTHRNESNIRGNSQSSREKALDEISDLKSIAEKCLSYDQYSDRIDPYEFDLLLEEIEQCSIQSLATFFMCLIGNKYRSVAIPTMISSADFQQILTAAAESGLGDVNLLSSCYKEDQNLQPESQYVLLESRRTSLQFEHDFAHVVKLIEYGSKVAAKEGLLSSNFKKITSQVHQQFLHALDCARLTESIRSFNESNNHLSPDHFEHRNNLSPTKKKNSLKSSSTQKSNTYSRTFSFQNTPTRRRNLLIHQGSLQYGPTQKKINFHRQSSVTSNTEMLSQPIDRVLCFVRQLEGVDFSNVSVAKFFDVTPTTIDPVQSASKDDHIIASSTDSVPESDSALDANIVGNSNKLESIDSMSTLHQQRPSRQFYKPAVQNEIQQLIEDAILGLRRGNIHYFNISWDSNYSVCNNLATRTYALPTDYVEKFGETVLQTLTQSMDEWYSAMKKSVLGPLVSRSEFVYLDDVVCEAHSHLSNFRRLIGALGMAQAIKQSNFDHLWQIKNSLASAAVSADMGVIGSKTYQCKNQPIIVTGRSGSGKSTLLAQIFTYAPEWLTEKNNPEKVIRIVRQCGQSPNSNFASELLRSLCIQISLTYGLESHLNRSVAAHELSELASCFQELLKLGIDGNGNPKFNLLVILDDLHHLQSALQYNAILGWMPWNLSNNVHLICSVALESESVLNVLKSRINAENFVSLDDCAKEFDEHQFNQKYLESIFSMMQSKLRDEKRNLTEDQWDFVHRKLNDYNRISSIDFRSKMTPLFATMLSDSILSCWESFFFPEQLPLTVEQIVTVILDDLEECAPVQLVQKICSYLTCTKYGLRETEIFNLVEETFVCQIWANDFKATQFRNQRKHLDSNHSKPKSTNVSKQFKTNSTTSIWIILKSKLRHLLKEYYLQGRLYLHWKSASIVLAIQNRYLADPKQIKATHSELAVAFLHLFNELHTSCRDTELIREVDELWHHLLKSDNLSDLKSLALMNIRFLNVIVQSVSVCYLRCVLDAIRSRILDWDIEQLYSMLKQSVHVVTQDAYQLPVEILSWLAAFVAPATLSLSHLSEKIDSHPKKQRTSSSSQSFSKIQSSNFLFDLLQQCYAKIQENSSRPMLYPLNIWLNLPVPPQLTMITTPWNSITRAVSTSNSQHLIVCEGRIIHFFHLATKSLVKSFEGHESTVTCLSLSISDRWLATGAEDNSVHIWQIEMISSEIYECFLCHKFHHHSAGVLCVTINHQESIVLSGSENGSICVVNLLNGTLLSRLEHHKSMVTCLCINSGDDVLVSGSTDRTVVIWNLENFCILNEILLMRPVLHMDISLDSTFLLLSLDDNSLHLRALTTGTEIHSLQPTTTGTLSSVTSVVSYVRFAQDNCRCVIGYAEGRIVVFDIHSARQLQVLSGHTEMITSILPQKNDHFLITTGGNKIIVWNFYPVKRVEQIGSSRKKTSISSMGNHVEPITCVCISRDGHYAASGSKDRSVKIWLTSSAENYITLDSGKATITCIDIASNSQFIVFGTEDGLLKSWSITLSMYLSDFIEHAPYSLTIVKVLSDNKKVLSADINSVIRIWAAETAVQLMSILNKPTMNLFVHGGTCFGISGKFNNCLKYWRIFEPENEKSVSHSDSITCFICTYSNKTLITGSQDMSLKIWETSTGKLTQVLVGHEGGISCVATAALNETVVVSGSQDCNIIVWDINTGAELLSLTGHNANVIGIVLTPDGSRALSYSEDNTFQLWDIKDNGKRLSLLDMHQNIIQAYCSLTVSYVAVWLGCNSHILPIIKHQNNCAENINVDLPVISTPEKSSAWIQGLLNSRGSTRVLKREQSFDSFYFEHMLHRGQSFDDFRKIGLGQTSTLASPFGSRENLWPTSHDENKGMSLQKGKIISKLKSISSKQKILKKQQSMFACFPEFTTKTPISSANNSIHKTSDSSSLSQQINGSLTFNSMNEKINSSIHTPTKKLSALPLNVSQEKDEPDNSRYESILVKSKISNDFPAPINSVSETSICSTI</sequence>
<dbReference type="EnsemblMetazoa" id="SSS_8271s_mrna">
    <property type="protein sequence ID" value="KAF7495381.1"/>
    <property type="gene ID" value="SSS_8271"/>
</dbReference>
<feature type="repeat" description="WD" evidence="3">
    <location>
        <begin position="1253"/>
        <end position="1287"/>
    </location>
</feature>
<proteinExistence type="predicted"/>
<evidence type="ECO:0000256" key="4">
    <source>
        <dbReference type="SAM" id="MobiDB-lite"/>
    </source>
</evidence>
<dbReference type="Pfam" id="PF00400">
    <property type="entry name" value="WD40"/>
    <property type="match status" value="8"/>
</dbReference>
<feature type="region of interest" description="Disordered" evidence="4">
    <location>
        <begin position="83"/>
        <end position="113"/>
    </location>
</feature>
<evidence type="ECO:0000256" key="1">
    <source>
        <dbReference type="ARBA" id="ARBA00022574"/>
    </source>
</evidence>
<reference evidence="6" key="3">
    <citation type="submission" date="2022-06" db="UniProtKB">
        <authorList>
            <consortium name="EnsemblMetazoa"/>
        </authorList>
    </citation>
    <scope>IDENTIFICATION</scope>
</reference>
<dbReference type="InterPro" id="IPR001680">
    <property type="entry name" value="WD40_rpt"/>
</dbReference>
<gene>
    <name evidence="5" type="ORF">SSS_8271</name>
</gene>
<reference evidence="5" key="2">
    <citation type="submission" date="2020-01" db="EMBL/GenBank/DDBJ databases">
        <authorList>
            <person name="Korhonen P.K.K."/>
            <person name="Guangxu M.G."/>
            <person name="Wang T.W."/>
            <person name="Stroehlein A.J.S."/>
            <person name="Young N.D."/>
            <person name="Ang C.-S.A."/>
            <person name="Fernando D.W.F."/>
            <person name="Lu H.L."/>
            <person name="Taylor S.T."/>
            <person name="Ehtesham M.E.M."/>
            <person name="Najaraj S.H.N."/>
            <person name="Harsha G.H.G."/>
            <person name="Madugundu A.M."/>
            <person name="Renuse S.R."/>
            <person name="Holt D.H."/>
            <person name="Pandey A.P."/>
            <person name="Papenfuss A.P."/>
            <person name="Gasser R.B.G."/>
            <person name="Fischer K.F."/>
        </authorList>
    </citation>
    <scope>NUCLEOTIDE SEQUENCE</scope>
    <source>
        <strain evidence="5">SSS_KF_BRIS2020</strain>
    </source>
</reference>
<dbReference type="InterPro" id="IPR019775">
    <property type="entry name" value="WD40_repeat_CS"/>
</dbReference>
<dbReference type="InterPro" id="IPR020472">
    <property type="entry name" value="WD40_PAC1"/>
</dbReference>
<feature type="repeat" description="WD" evidence="3">
    <location>
        <begin position="1530"/>
        <end position="1571"/>
    </location>
</feature>